<dbReference type="SUPFAM" id="SSF81382">
    <property type="entry name" value="Skp1 dimerisation domain-like"/>
    <property type="match status" value="1"/>
</dbReference>
<dbReference type="PANTHER" id="PTHR11165">
    <property type="entry name" value="SKP1"/>
    <property type="match status" value="1"/>
</dbReference>
<organism evidence="6 7">
    <name type="scientific">Planoprotostelium fungivorum</name>
    <dbReference type="NCBI Taxonomy" id="1890364"/>
    <lineage>
        <taxon>Eukaryota</taxon>
        <taxon>Amoebozoa</taxon>
        <taxon>Evosea</taxon>
        <taxon>Variosea</taxon>
        <taxon>Cavosteliida</taxon>
        <taxon>Cavosteliaceae</taxon>
        <taxon>Planoprotostelium</taxon>
    </lineage>
</organism>
<sequence length="322" mass="36735">MAQKTVKLQSWDQQQFLVDHEVLSMCATVKNLLRGRTAFRNSLGGQFCVDGSYVILKKEGRILASLVKNDEMEAVISFPEVSSTVLTKVLEYCKYHYHTLDNEKDQKIWDAKFIQVKQSILCEMASASYFLDIKTLVNLTSRAIAAQISGKSPEEIRETFSIITQNYDSVYNSSLDVRARLHKKISERKQIEPAQPTTLPSNNNNLPQAPSSPVLTEAPAAQLSISQLANFIEQPSKKKTGKNAKKNKKKKKEEKMITPQEVMEELECESPEMMREDGDILTDNEEDEFDGIDPQMMAALDKEVEEFRQRLEQMRRISFRVS</sequence>
<comment type="caution">
    <text evidence="6">The sequence shown here is derived from an EMBL/GenBank/DDBJ whole genome shotgun (WGS) entry which is preliminary data.</text>
</comment>
<dbReference type="InParanoid" id="A0A2P6MPF6"/>
<comment type="similarity">
    <text evidence="1">Belongs to the SKP1 family.</text>
</comment>
<dbReference type="InterPro" id="IPR016897">
    <property type="entry name" value="SKP1"/>
</dbReference>
<feature type="compositionally biased region" description="Basic residues" evidence="3">
    <location>
        <begin position="237"/>
        <end position="252"/>
    </location>
</feature>
<dbReference type="InterPro" id="IPR016073">
    <property type="entry name" value="Skp1_comp_POZ"/>
</dbReference>
<dbReference type="InterPro" id="IPR036296">
    <property type="entry name" value="SKP1-like_dim_sf"/>
</dbReference>
<dbReference type="SMART" id="SM00512">
    <property type="entry name" value="Skp1"/>
    <property type="match status" value="1"/>
</dbReference>
<dbReference type="SUPFAM" id="SSF54695">
    <property type="entry name" value="POZ domain"/>
    <property type="match status" value="1"/>
</dbReference>
<gene>
    <name evidence="6" type="ORF">PROFUN_02565</name>
</gene>
<evidence type="ECO:0000259" key="5">
    <source>
        <dbReference type="Pfam" id="PF03931"/>
    </source>
</evidence>
<accession>A0A2P6MPF6</accession>
<feature type="region of interest" description="Disordered" evidence="3">
    <location>
        <begin position="231"/>
        <end position="256"/>
    </location>
</feature>
<dbReference type="InterPro" id="IPR001232">
    <property type="entry name" value="SKP1-like"/>
</dbReference>
<dbReference type="GO" id="GO:0006511">
    <property type="term" value="P:ubiquitin-dependent protein catabolic process"/>
    <property type="evidence" value="ECO:0007669"/>
    <property type="project" value="InterPro"/>
</dbReference>
<evidence type="ECO:0000313" key="6">
    <source>
        <dbReference type="EMBL" id="PRP73556.1"/>
    </source>
</evidence>
<evidence type="ECO:0000313" key="7">
    <source>
        <dbReference type="Proteomes" id="UP000241769"/>
    </source>
</evidence>
<protein>
    <recommendedName>
        <fullName evidence="8">SKP1 component POZ domain-containing protein</fullName>
    </recommendedName>
</protein>
<dbReference type="OrthoDB" id="2342932at2759"/>
<dbReference type="Pfam" id="PF03931">
    <property type="entry name" value="Skp1_POZ"/>
    <property type="match status" value="1"/>
</dbReference>
<evidence type="ECO:0008006" key="8">
    <source>
        <dbReference type="Google" id="ProtNLM"/>
    </source>
</evidence>
<dbReference type="Proteomes" id="UP000241769">
    <property type="component" value="Unassembled WGS sequence"/>
</dbReference>
<feature type="domain" description="SKP1 component dimerisation" evidence="4">
    <location>
        <begin position="134"/>
        <end position="162"/>
    </location>
</feature>
<evidence type="ECO:0000259" key="4">
    <source>
        <dbReference type="Pfam" id="PF01466"/>
    </source>
</evidence>
<dbReference type="InterPro" id="IPR016072">
    <property type="entry name" value="Skp1_comp_dimer"/>
</dbReference>
<dbReference type="EMBL" id="MDYQ01000599">
    <property type="protein sequence ID" value="PRP73556.1"/>
    <property type="molecule type" value="Genomic_DNA"/>
</dbReference>
<reference evidence="6 7" key="1">
    <citation type="journal article" date="2018" name="Genome Biol. Evol.">
        <title>Multiple Roots of Fruiting Body Formation in Amoebozoa.</title>
        <authorList>
            <person name="Hillmann F."/>
            <person name="Forbes G."/>
            <person name="Novohradska S."/>
            <person name="Ferling I."/>
            <person name="Riege K."/>
            <person name="Groth M."/>
            <person name="Westermann M."/>
            <person name="Marz M."/>
            <person name="Spaller T."/>
            <person name="Winckler T."/>
            <person name="Schaap P."/>
            <person name="Glockner G."/>
        </authorList>
    </citation>
    <scope>NUCLEOTIDE SEQUENCE [LARGE SCALE GENOMIC DNA]</scope>
    <source>
        <strain evidence="6 7">Jena</strain>
    </source>
</reference>
<dbReference type="Gene3D" id="3.30.710.10">
    <property type="entry name" value="Potassium Channel Kv1.1, Chain A"/>
    <property type="match status" value="1"/>
</dbReference>
<proteinExistence type="inferred from homology"/>
<evidence type="ECO:0000256" key="3">
    <source>
        <dbReference type="SAM" id="MobiDB-lite"/>
    </source>
</evidence>
<dbReference type="InterPro" id="IPR011333">
    <property type="entry name" value="SKP1/BTB/POZ_sf"/>
</dbReference>
<feature type="region of interest" description="Disordered" evidence="3">
    <location>
        <begin position="186"/>
        <end position="214"/>
    </location>
</feature>
<dbReference type="AlphaFoldDB" id="A0A2P6MPF6"/>
<feature type="compositionally biased region" description="Polar residues" evidence="3">
    <location>
        <begin position="195"/>
        <end position="214"/>
    </location>
</feature>
<feature type="domain" description="SKP1 component POZ" evidence="5">
    <location>
        <begin position="62"/>
        <end position="96"/>
    </location>
</feature>
<evidence type="ECO:0000256" key="1">
    <source>
        <dbReference type="ARBA" id="ARBA00009993"/>
    </source>
</evidence>
<keyword evidence="2" id="KW-0833">Ubl conjugation pathway</keyword>
<evidence type="ECO:0000256" key="2">
    <source>
        <dbReference type="ARBA" id="ARBA00022786"/>
    </source>
</evidence>
<name>A0A2P6MPF6_9EUKA</name>
<dbReference type="Pfam" id="PF01466">
    <property type="entry name" value="Skp1"/>
    <property type="match status" value="1"/>
</dbReference>
<keyword evidence="7" id="KW-1185">Reference proteome</keyword>
<dbReference type="STRING" id="1890364.A0A2P6MPF6"/>